<dbReference type="EMBL" id="BLAL01000234">
    <property type="protein sequence ID" value="GES94307.1"/>
    <property type="molecule type" value="Genomic_DNA"/>
</dbReference>
<evidence type="ECO:0000313" key="3">
    <source>
        <dbReference type="Proteomes" id="UP000615446"/>
    </source>
</evidence>
<feature type="region of interest" description="Disordered" evidence="1">
    <location>
        <begin position="46"/>
        <end position="73"/>
    </location>
</feature>
<protein>
    <submittedName>
        <fullName evidence="2">Uncharacterized protein</fullName>
    </submittedName>
</protein>
<reference evidence="2" key="1">
    <citation type="submission" date="2019-10" db="EMBL/GenBank/DDBJ databases">
        <title>Conservation and host-specific expression of non-tandemly repeated heterogenous ribosome RNA gene in arbuscular mycorrhizal fungi.</title>
        <authorList>
            <person name="Maeda T."/>
            <person name="Kobayashi Y."/>
            <person name="Nakagawa T."/>
            <person name="Ezawa T."/>
            <person name="Yamaguchi K."/>
            <person name="Bino T."/>
            <person name="Nishimoto Y."/>
            <person name="Shigenobu S."/>
            <person name="Kawaguchi M."/>
        </authorList>
    </citation>
    <scope>NUCLEOTIDE SEQUENCE</scope>
    <source>
        <strain evidence="2">HR1</strain>
    </source>
</reference>
<comment type="caution">
    <text evidence="2">The sequence shown here is derived from an EMBL/GenBank/DDBJ whole genome shotgun (WGS) entry which is preliminary data.</text>
</comment>
<sequence>MIQLKISYVNVSIYKILLKHIALHDNIVFSPARFSSDIFEEIHWIPDPQKSSGHNTTENDCPSKQSRKNKKEYAPQGMFISGQIRDFISCKSCKKPHCIFSKNALSEKEQEDLEISFEQYHYTCGSKL</sequence>
<dbReference type="AlphaFoldDB" id="A0A8H3LWK0"/>
<proteinExistence type="predicted"/>
<dbReference type="Proteomes" id="UP000615446">
    <property type="component" value="Unassembled WGS sequence"/>
</dbReference>
<organism evidence="2 3">
    <name type="scientific">Rhizophagus clarus</name>
    <dbReference type="NCBI Taxonomy" id="94130"/>
    <lineage>
        <taxon>Eukaryota</taxon>
        <taxon>Fungi</taxon>
        <taxon>Fungi incertae sedis</taxon>
        <taxon>Mucoromycota</taxon>
        <taxon>Glomeromycotina</taxon>
        <taxon>Glomeromycetes</taxon>
        <taxon>Glomerales</taxon>
        <taxon>Glomeraceae</taxon>
        <taxon>Rhizophagus</taxon>
    </lineage>
</organism>
<name>A0A8H3LWK0_9GLOM</name>
<evidence type="ECO:0000313" key="2">
    <source>
        <dbReference type="EMBL" id="GES94307.1"/>
    </source>
</evidence>
<accession>A0A8H3LWK0</accession>
<gene>
    <name evidence="2" type="ORF">RCL2_002104900</name>
</gene>
<feature type="compositionally biased region" description="Polar residues" evidence="1">
    <location>
        <begin position="49"/>
        <end position="64"/>
    </location>
</feature>
<evidence type="ECO:0000256" key="1">
    <source>
        <dbReference type="SAM" id="MobiDB-lite"/>
    </source>
</evidence>
<dbReference type="OrthoDB" id="2337892at2759"/>